<sequence>MSDIPNDIRVPLFYMEFDNSLAVSGTPAMVHKILVVGQMGADAVASPLVQHTITSDDSARQMFGDSILTDMLLRLRKANNYTETVAMGIEDLTDGAAASADGFTFSGTAMASGTCYLMIGGKSVQVGVSEGDTAADVAASVIAKITTLNATLGSELRVTAQAGASTNIVKLICKHKGITGNDIDLRINYYTGEQLPKGIICTVGTMSGGTGTPDMTAIVAAIGDEWFNHIVMPYNDQSSLNTLRDELIARWGPMRMQEAIAYTAFRGTHAETSTWGSTRNDYLITCMGTNKMPTPSWEVAASYAGTAAYYLAIDPAQPLQTLSLKGILPPAKGDQWDLTERNLHLHDGVATYFVDASNQVCIEREISTYQVNKFGSPDPSYLDITTPSTLGYLRYSMKAHITQNYPRHKLAGDDVLDELEPGQPVVTPKTLRVDFLDKFLEWEGKGLVEDFETFKSTLSVVRDNDNKNRVNVMCSPNLVNGFRILAVTTQFQL</sequence>
<gene>
    <name evidence="4" type="ORF">VSP9026_02521</name>
</gene>
<dbReference type="AlphaFoldDB" id="A0A1N6M5R7"/>
<evidence type="ECO:0000256" key="1">
    <source>
        <dbReference type="ARBA" id="ARBA00008005"/>
    </source>
</evidence>
<feature type="domain" description="Tail sheath protein C-terminal" evidence="3">
    <location>
        <begin position="377"/>
        <end position="491"/>
    </location>
</feature>
<dbReference type="Proteomes" id="UP000184774">
    <property type="component" value="Unassembled WGS sequence"/>
</dbReference>
<dbReference type="InterPro" id="IPR020287">
    <property type="entry name" value="Tail_sheath_C"/>
</dbReference>
<dbReference type="Pfam" id="PF04984">
    <property type="entry name" value="Phage_sheath_1"/>
    <property type="match status" value="1"/>
</dbReference>
<proteinExistence type="inferred from homology"/>
<name>A0A1N6M5R7_9VIBR</name>
<evidence type="ECO:0000313" key="4">
    <source>
        <dbReference type="EMBL" id="SIO94791.1"/>
    </source>
</evidence>
<dbReference type="InterPro" id="IPR007067">
    <property type="entry name" value="Tail_sheath"/>
</dbReference>
<evidence type="ECO:0000259" key="3">
    <source>
        <dbReference type="Pfam" id="PF17482"/>
    </source>
</evidence>
<feature type="domain" description="Tail sheath protein subtilisin-like" evidence="2">
    <location>
        <begin position="208"/>
        <end position="368"/>
    </location>
</feature>
<dbReference type="EMBL" id="FSSB01000016">
    <property type="protein sequence ID" value="SIO94791.1"/>
    <property type="molecule type" value="Genomic_DNA"/>
</dbReference>
<reference evidence="4" key="1">
    <citation type="submission" date="2016-12" db="EMBL/GenBank/DDBJ databases">
        <authorList>
            <person name="Song W.-J."/>
            <person name="Kurnit D.M."/>
        </authorList>
    </citation>
    <scope>NUCLEOTIDE SEQUENCE [LARGE SCALE GENOMIC DNA]</scope>
    <source>
        <strain evidence="4">CECT 9026</strain>
    </source>
</reference>
<comment type="similarity">
    <text evidence="1">Belongs to the myoviridae tail sheath protein family.</text>
</comment>
<evidence type="ECO:0000259" key="2">
    <source>
        <dbReference type="Pfam" id="PF04984"/>
    </source>
</evidence>
<dbReference type="OrthoDB" id="5442644at2"/>
<dbReference type="InterPro" id="IPR035089">
    <property type="entry name" value="Phage_sheath_subtilisin"/>
</dbReference>
<organism evidence="4">
    <name type="scientific">Vibrio spartinae</name>
    <dbReference type="NCBI Taxonomy" id="1918945"/>
    <lineage>
        <taxon>Bacteria</taxon>
        <taxon>Pseudomonadati</taxon>
        <taxon>Pseudomonadota</taxon>
        <taxon>Gammaproteobacteria</taxon>
        <taxon>Vibrionales</taxon>
        <taxon>Vibrionaceae</taxon>
        <taxon>Vibrio</taxon>
    </lineage>
</organism>
<dbReference type="Pfam" id="PF17482">
    <property type="entry name" value="Phage_sheath_1C"/>
    <property type="match status" value="1"/>
</dbReference>
<accession>A0A1N6M5R7</accession>
<dbReference type="PIRSF" id="PIRSF007349">
    <property type="entry name" value="Tsp_L"/>
    <property type="match status" value="1"/>
</dbReference>
<protein>
    <submittedName>
        <fullName evidence="4">Phage tail sheath protein</fullName>
    </submittedName>
</protein>
<dbReference type="RefSeq" id="WP_074373314.1">
    <property type="nucleotide sequence ID" value="NZ_AP024907.1"/>
</dbReference>